<organism evidence="2 3">
    <name type="scientific">Cyclospora cayetanensis</name>
    <dbReference type="NCBI Taxonomy" id="88456"/>
    <lineage>
        <taxon>Eukaryota</taxon>
        <taxon>Sar</taxon>
        <taxon>Alveolata</taxon>
        <taxon>Apicomplexa</taxon>
        <taxon>Conoidasida</taxon>
        <taxon>Coccidia</taxon>
        <taxon>Eucoccidiorida</taxon>
        <taxon>Eimeriorina</taxon>
        <taxon>Eimeriidae</taxon>
        <taxon>Cyclospora</taxon>
    </lineage>
</organism>
<keyword evidence="3" id="KW-1185">Reference proteome</keyword>
<dbReference type="EMBL" id="JROU02000929">
    <property type="protein sequence ID" value="OEH77920.1"/>
    <property type="molecule type" value="Genomic_DNA"/>
</dbReference>
<evidence type="ECO:0000313" key="2">
    <source>
        <dbReference type="EMBL" id="OEH77920.1"/>
    </source>
</evidence>
<protein>
    <submittedName>
        <fullName evidence="2">Uncharacterized protein</fullName>
    </submittedName>
</protein>
<keyword evidence="1" id="KW-0472">Membrane</keyword>
<evidence type="ECO:0000256" key="1">
    <source>
        <dbReference type="SAM" id="Phobius"/>
    </source>
</evidence>
<comment type="caution">
    <text evidence="2">The sequence shown here is derived from an EMBL/GenBank/DDBJ whole genome shotgun (WGS) entry which is preliminary data.</text>
</comment>
<keyword evidence="1" id="KW-0812">Transmembrane</keyword>
<name>A0A1D3D397_9EIME</name>
<feature type="transmembrane region" description="Helical" evidence="1">
    <location>
        <begin position="31"/>
        <end position="55"/>
    </location>
</feature>
<evidence type="ECO:0000313" key="3">
    <source>
        <dbReference type="Proteomes" id="UP000095192"/>
    </source>
</evidence>
<reference evidence="2 3" key="1">
    <citation type="journal article" date="2016" name="BMC Genomics">
        <title>Comparative genomics reveals Cyclospora cayetanensis possesses coccidia-like metabolism and invasion components but unique surface antigens.</title>
        <authorList>
            <person name="Liu S."/>
            <person name="Wang L."/>
            <person name="Zheng H."/>
            <person name="Xu Z."/>
            <person name="Roellig D.M."/>
            <person name="Li N."/>
            <person name="Frace M.A."/>
            <person name="Tang K."/>
            <person name="Arrowood M.J."/>
            <person name="Moss D.M."/>
            <person name="Zhang L."/>
            <person name="Feng Y."/>
            <person name="Xiao L."/>
        </authorList>
    </citation>
    <scope>NUCLEOTIDE SEQUENCE [LARGE SCALE GENOMIC DNA]</scope>
    <source>
        <strain evidence="2 3">CHN_HEN01</strain>
    </source>
</reference>
<gene>
    <name evidence="2" type="ORF">cyc_01068</name>
</gene>
<dbReference type="InParanoid" id="A0A1D3D397"/>
<dbReference type="AlphaFoldDB" id="A0A1D3D397"/>
<dbReference type="Proteomes" id="UP000095192">
    <property type="component" value="Unassembled WGS sequence"/>
</dbReference>
<sequence length="90" mass="9573">MVKSRPPAPPPTTSLPSGSPTNIAVAETVQLIVISSVLCLAIALGICFAFVLFFYGSATRFLRRLVTGKGHCKCRSGRFASLSEALLPKH</sequence>
<dbReference type="VEuPathDB" id="ToxoDB:cyc_01068"/>
<proteinExistence type="predicted"/>
<keyword evidence="1" id="KW-1133">Transmembrane helix</keyword>
<accession>A0A1D3D397</accession>